<comment type="caution">
    <text evidence="2">The sequence shown here is derived from an EMBL/GenBank/DDBJ whole genome shotgun (WGS) entry which is preliminary data.</text>
</comment>
<reference evidence="2 3" key="1">
    <citation type="submission" date="2019-08" db="EMBL/GenBank/DDBJ databases">
        <title>Whole genome of Aphis craccivora.</title>
        <authorList>
            <person name="Voronova N.V."/>
            <person name="Shulinski R.S."/>
            <person name="Bandarenka Y.V."/>
            <person name="Zhorov D.G."/>
            <person name="Warner D."/>
        </authorList>
    </citation>
    <scope>NUCLEOTIDE SEQUENCE [LARGE SCALE GENOMIC DNA]</scope>
    <source>
        <strain evidence="2">180601</strain>
        <tissue evidence="2">Whole Body</tissue>
    </source>
</reference>
<accession>A0A6G0VJD9</accession>
<gene>
    <name evidence="2" type="ORF">FWK35_00036288</name>
</gene>
<evidence type="ECO:0000313" key="2">
    <source>
        <dbReference type="EMBL" id="KAF0690880.1"/>
    </source>
</evidence>
<evidence type="ECO:0000313" key="3">
    <source>
        <dbReference type="Proteomes" id="UP000478052"/>
    </source>
</evidence>
<organism evidence="2 3">
    <name type="scientific">Aphis craccivora</name>
    <name type="common">Cowpea aphid</name>
    <dbReference type="NCBI Taxonomy" id="307492"/>
    <lineage>
        <taxon>Eukaryota</taxon>
        <taxon>Metazoa</taxon>
        <taxon>Ecdysozoa</taxon>
        <taxon>Arthropoda</taxon>
        <taxon>Hexapoda</taxon>
        <taxon>Insecta</taxon>
        <taxon>Pterygota</taxon>
        <taxon>Neoptera</taxon>
        <taxon>Paraneoptera</taxon>
        <taxon>Hemiptera</taxon>
        <taxon>Sternorrhyncha</taxon>
        <taxon>Aphidomorpha</taxon>
        <taxon>Aphidoidea</taxon>
        <taxon>Aphididae</taxon>
        <taxon>Aphidini</taxon>
        <taxon>Aphis</taxon>
        <taxon>Aphis</taxon>
    </lineage>
</organism>
<feature type="domain" description="Transposable element P transposase-like C-terminal" evidence="1">
    <location>
        <begin position="37"/>
        <end position="69"/>
    </location>
</feature>
<evidence type="ECO:0000259" key="1">
    <source>
        <dbReference type="Pfam" id="PF12596"/>
    </source>
</evidence>
<dbReference type="Pfam" id="PF12596">
    <property type="entry name" value="Tnp_P_element_C"/>
    <property type="match status" value="1"/>
</dbReference>
<dbReference type="AlphaFoldDB" id="A0A6G0VJD9"/>
<dbReference type="EMBL" id="VUJU01016135">
    <property type="protein sequence ID" value="KAF0690880.1"/>
    <property type="molecule type" value="Genomic_DNA"/>
</dbReference>
<dbReference type="InterPro" id="IPR022242">
    <property type="entry name" value="TNP-like_C"/>
</dbReference>
<keyword evidence="3" id="KW-1185">Reference proteome</keyword>
<sequence>YSDTIITVNQNTDCPAEECLVDCLSAVTINEAEVNPVNELTELEKDCIEYVTGYVASRYAIKYPWLCNKESIIIIFNDFHGKDFINKEPKVMTKVNNLLMHELQKENLHLPVKVVEC</sequence>
<name>A0A6G0VJD9_APHCR</name>
<protein>
    <recommendedName>
        <fullName evidence="1">Transposable element P transposase-like C-terminal domain-containing protein</fullName>
    </recommendedName>
</protein>
<feature type="non-terminal residue" evidence="2">
    <location>
        <position position="117"/>
    </location>
</feature>
<proteinExistence type="predicted"/>
<dbReference type="Proteomes" id="UP000478052">
    <property type="component" value="Unassembled WGS sequence"/>
</dbReference>
<feature type="non-terminal residue" evidence="2">
    <location>
        <position position="1"/>
    </location>
</feature>